<keyword evidence="3" id="KW-1185">Reference proteome</keyword>
<dbReference type="Proteomes" id="UP000481288">
    <property type="component" value="Unassembled WGS sequence"/>
</dbReference>
<feature type="region of interest" description="Disordered" evidence="1">
    <location>
        <begin position="83"/>
        <end position="194"/>
    </location>
</feature>
<comment type="caution">
    <text evidence="2">The sequence shown here is derived from an EMBL/GenBank/DDBJ whole genome shotgun (WGS) entry which is preliminary data.</text>
</comment>
<dbReference type="AlphaFoldDB" id="A0A7D8UNE7"/>
<name>A0A7D8UNE7_9HELO</name>
<protein>
    <submittedName>
        <fullName evidence="2">Uncharacterized protein</fullName>
    </submittedName>
</protein>
<feature type="compositionally biased region" description="Low complexity" evidence="1">
    <location>
        <begin position="184"/>
        <end position="194"/>
    </location>
</feature>
<sequence>MERTLGHATCSKGHIHPPWNTTGILRIAKCESVCGFCQKETKTAANLRKHVAIHIKNEALSLTIAEGSSGRGRLEITHSLDSPLSHNFQLSSDDSESSVSRSNASPPCRRTTLPSTPESFSPSAVLMSMHAPQPQHQHQHQHPGMQSRASYPSGTPSAALMLPHSQPNTPLPLPSPFSYPPPYTTHSNSSTPVPVPSNNGSYVGAMPHINTQTLYPLHHNDAFRPLRERKIPTKSAWTVIPATEGYAIMEFCKAQSVAQAAEPCTSTNTNTTSVFGMDVGTGSAGGAGSGGRTPCYNRETLFDEEWMAHMRDVHGLVCVWPETWIRRIEVLDLDAFGGILAGLVSLWRGREGAGFWV</sequence>
<feature type="compositionally biased region" description="Polar residues" evidence="1">
    <location>
        <begin position="147"/>
        <end position="156"/>
    </location>
</feature>
<reference evidence="2 3" key="1">
    <citation type="submission" date="2018-05" db="EMBL/GenBank/DDBJ databases">
        <title>Whole genome sequencing for identification of molecular markers to develop diagnostic detection tools for the regulated plant pathogen Lachnellula willkommii.</title>
        <authorList>
            <person name="Giroux E."/>
            <person name="Bilodeau G."/>
        </authorList>
    </citation>
    <scope>NUCLEOTIDE SEQUENCE [LARGE SCALE GENOMIC DNA]</scope>
    <source>
        <strain evidence="2 3">CBS 625.97</strain>
    </source>
</reference>
<dbReference type="EMBL" id="QGMG01000467">
    <property type="protein sequence ID" value="TVY53343.1"/>
    <property type="molecule type" value="Genomic_DNA"/>
</dbReference>
<feature type="compositionally biased region" description="Pro residues" evidence="1">
    <location>
        <begin position="169"/>
        <end position="183"/>
    </location>
</feature>
<evidence type="ECO:0000313" key="2">
    <source>
        <dbReference type="EMBL" id="TVY53343.1"/>
    </source>
</evidence>
<gene>
    <name evidence="2" type="ORF">LCER1_G008784</name>
</gene>
<evidence type="ECO:0000256" key="1">
    <source>
        <dbReference type="SAM" id="MobiDB-lite"/>
    </source>
</evidence>
<proteinExistence type="predicted"/>
<accession>A0A7D8UNE7</accession>
<feature type="compositionally biased region" description="Polar residues" evidence="1">
    <location>
        <begin position="112"/>
        <end position="122"/>
    </location>
</feature>
<organism evidence="2 3">
    <name type="scientific">Lachnellula cervina</name>
    <dbReference type="NCBI Taxonomy" id="1316786"/>
    <lineage>
        <taxon>Eukaryota</taxon>
        <taxon>Fungi</taxon>
        <taxon>Dikarya</taxon>
        <taxon>Ascomycota</taxon>
        <taxon>Pezizomycotina</taxon>
        <taxon>Leotiomycetes</taxon>
        <taxon>Helotiales</taxon>
        <taxon>Lachnaceae</taxon>
        <taxon>Lachnellula</taxon>
    </lineage>
</organism>
<dbReference type="OrthoDB" id="3563175at2759"/>
<evidence type="ECO:0000313" key="3">
    <source>
        <dbReference type="Proteomes" id="UP000481288"/>
    </source>
</evidence>